<dbReference type="SFLD" id="SFLDG01063">
    <property type="entry name" value="activating_enzymes__group_1"/>
    <property type="match status" value="1"/>
</dbReference>
<dbReference type="GO" id="GO:0043365">
    <property type="term" value="F:[formate-C-acetyltransferase]-activating enzyme activity"/>
    <property type="evidence" value="ECO:0007669"/>
    <property type="project" value="InterPro"/>
</dbReference>
<dbReference type="OrthoDB" id="9782387at2"/>
<dbReference type="SFLD" id="SFLDF00299">
    <property type="entry name" value="anaerobic_ribonucleoside-triph"/>
    <property type="match status" value="1"/>
</dbReference>
<dbReference type="InterPro" id="IPR001989">
    <property type="entry name" value="Radical_activat_CS"/>
</dbReference>
<accession>A0A133YCP3</accession>
<comment type="function">
    <text evidence="2 12">Activation of anaerobic ribonucleoside-triphosphate reductase under anaerobic conditions by generation of an organic free radical, using S-adenosylmethionine and reduced flavodoxin as cosubstrates to produce 5'-deoxy-adenosine.</text>
</comment>
<dbReference type="GO" id="GO:0004748">
    <property type="term" value="F:ribonucleoside-diphosphate reductase activity, thioredoxin disulfide as acceptor"/>
    <property type="evidence" value="ECO:0007669"/>
    <property type="project" value="TreeGrafter"/>
</dbReference>
<evidence type="ECO:0000256" key="8">
    <source>
        <dbReference type="ARBA" id="ARBA00023002"/>
    </source>
</evidence>
<dbReference type="InterPro" id="IPR013785">
    <property type="entry name" value="Aldolase_TIM"/>
</dbReference>
<dbReference type="EMBL" id="LSCV01000021">
    <property type="protein sequence ID" value="KXB40986.1"/>
    <property type="molecule type" value="Genomic_DNA"/>
</dbReference>
<dbReference type="InterPro" id="IPR007197">
    <property type="entry name" value="rSAM"/>
</dbReference>
<dbReference type="GO" id="GO:0051539">
    <property type="term" value="F:4 iron, 4 sulfur cluster binding"/>
    <property type="evidence" value="ECO:0007669"/>
    <property type="project" value="UniProtKB-KW"/>
</dbReference>
<keyword evidence="6" id="KW-0949">S-adenosyl-L-methionine</keyword>
<name>A0A133YCP3_9FIRM</name>
<comment type="caution">
    <text evidence="13">The sequence shown here is derived from an EMBL/GenBank/DDBJ whole genome shotgun (WGS) entry which is preliminary data.</text>
</comment>
<dbReference type="SFLD" id="SFLDS00029">
    <property type="entry name" value="Radical_SAM"/>
    <property type="match status" value="1"/>
</dbReference>
<reference evidence="14" key="1">
    <citation type="submission" date="2016-01" db="EMBL/GenBank/DDBJ databases">
        <authorList>
            <person name="Mitreva M."/>
            <person name="Pepin K.H."/>
            <person name="Mihindukulasuriya K.A."/>
            <person name="Fulton R."/>
            <person name="Fronick C."/>
            <person name="O'Laughlin M."/>
            <person name="Miner T."/>
            <person name="Herter B."/>
            <person name="Rosa B.A."/>
            <person name="Cordes M."/>
            <person name="Tomlinson C."/>
            <person name="Wollam A."/>
            <person name="Palsikar V.B."/>
            <person name="Mardis E.R."/>
            <person name="Wilson R.K."/>
        </authorList>
    </citation>
    <scope>NUCLEOTIDE SEQUENCE [LARGE SCALE GENOMIC DNA]</scope>
    <source>
        <strain evidence="14">KA00274</strain>
    </source>
</reference>
<sequence>MRYAQLREFDVANGPGIRSTVFVTGCTFNCPGCFNGLYQDFKYGEIWTPEVTVKLARWLRNPYVSGLTVLGGEPMQQGPELANILGLLREMVAESDSENSGRYLNIWLFSGYKIEQIIQNPVQKQILMQCDTLVDGLFQIAQKDLMLRFRGSANQRVLDVKKSVESLEQGDLAIWQNNFGPSCERILAKYSAFIPPAKEQ</sequence>
<dbReference type="CDD" id="cd01335">
    <property type="entry name" value="Radical_SAM"/>
    <property type="match status" value="1"/>
</dbReference>
<gene>
    <name evidence="13" type="ORF">HMPREF1872_00764</name>
</gene>
<evidence type="ECO:0000256" key="10">
    <source>
        <dbReference type="ARBA" id="ARBA00023014"/>
    </source>
</evidence>
<dbReference type="SUPFAM" id="SSF102114">
    <property type="entry name" value="Radical SAM enzymes"/>
    <property type="match status" value="1"/>
</dbReference>
<dbReference type="EC" id="1.97.1.-" evidence="12"/>
<dbReference type="PANTHER" id="PTHR30352:SF2">
    <property type="entry name" value="ANAEROBIC RIBONUCLEOSIDE-TRIPHOSPHATE REDUCTASE-ACTIVATING PROTEIN"/>
    <property type="match status" value="1"/>
</dbReference>
<evidence type="ECO:0000256" key="2">
    <source>
        <dbReference type="ARBA" id="ARBA00003852"/>
    </source>
</evidence>
<dbReference type="PATRIC" id="fig|1497955.3.peg.739"/>
<evidence type="ECO:0000256" key="6">
    <source>
        <dbReference type="ARBA" id="ARBA00022691"/>
    </source>
</evidence>
<comment type="similarity">
    <text evidence="3 12">Belongs to the organic radical-activating enzymes family.</text>
</comment>
<evidence type="ECO:0000256" key="12">
    <source>
        <dbReference type="PIRNR" id="PIRNR000368"/>
    </source>
</evidence>
<evidence type="ECO:0000256" key="4">
    <source>
        <dbReference type="ARBA" id="ARBA00014281"/>
    </source>
</evidence>
<evidence type="ECO:0000256" key="3">
    <source>
        <dbReference type="ARBA" id="ARBA00009777"/>
    </source>
</evidence>
<keyword evidence="8 12" id="KW-0560">Oxidoreductase</keyword>
<dbReference type="Pfam" id="PF13353">
    <property type="entry name" value="Fer4_12"/>
    <property type="match status" value="1"/>
</dbReference>
<keyword evidence="7" id="KW-0479">Metal-binding</keyword>
<dbReference type="InterPro" id="IPR058240">
    <property type="entry name" value="rSAM_sf"/>
</dbReference>
<keyword evidence="10" id="KW-0411">Iron-sulfur</keyword>
<dbReference type="AlphaFoldDB" id="A0A133YCP3"/>
<dbReference type="SFLD" id="SFLDG01066">
    <property type="entry name" value="organic_radical-activating_enz"/>
    <property type="match status" value="1"/>
</dbReference>
<evidence type="ECO:0000256" key="7">
    <source>
        <dbReference type="ARBA" id="ARBA00022723"/>
    </source>
</evidence>
<dbReference type="GO" id="GO:0046872">
    <property type="term" value="F:metal ion binding"/>
    <property type="evidence" value="ECO:0007669"/>
    <property type="project" value="UniProtKB-KW"/>
</dbReference>
<keyword evidence="5" id="KW-0004">4Fe-4S</keyword>
<dbReference type="PANTHER" id="PTHR30352">
    <property type="entry name" value="PYRUVATE FORMATE-LYASE-ACTIVATING ENZYME"/>
    <property type="match status" value="1"/>
</dbReference>
<dbReference type="PIRSF" id="PIRSF000368">
    <property type="entry name" value="NrdG"/>
    <property type="match status" value="1"/>
</dbReference>
<dbReference type="RefSeq" id="WP_082714324.1">
    <property type="nucleotide sequence ID" value="NZ_CP118869.1"/>
</dbReference>
<protein>
    <recommendedName>
        <fullName evidence="4 12">Anaerobic ribonucleoside-triphosphate reductase-activating protein</fullName>
        <ecNumber evidence="12">1.97.1.-</ecNumber>
    </recommendedName>
</protein>
<organism evidence="13 14">
    <name type="scientific">Amygdalobacter nucleatus</name>
    <dbReference type="NCBI Taxonomy" id="3029274"/>
    <lineage>
        <taxon>Bacteria</taxon>
        <taxon>Bacillati</taxon>
        <taxon>Bacillota</taxon>
        <taxon>Clostridia</taxon>
        <taxon>Eubacteriales</taxon>
        <taxon>Oscillospiraceae</taxon>
        <taxon>Amygdalobacter</taxon>
    </lineage>
</organism>
<evidence type="ECO:0000256" key="5">
    <source>
        <dbReference type="ARBA" id="ARBA00022485"/>
    </source>
</evidence>
<dbReference type="STRING" id="1497955.HMPREF1872_00764"/>
<keyword evidence="9" id="KW-0408">Iron</keyword>
<dbReference type="PROSITE" id="PS01087">
    <property type="entry name" value="RADICAL_ACTIVATING"/>
    <property type="match status" value="1"/>
</dbReference>
<dbReference type="Proteomes" id="UP000070080">
    <property type="component" value="Unassembled WGS sequence"/>
</dbReference>
<evidence type="ECO:0000313" key="14">
    <source>
        <dbReference type="Proteomes" id="UP000070080"/>
    </source>
</evidence>
<dbReference type="NCBIfam" id="TIGR02491">
    <property type="entry name" value="NrdG"/>
    <property type="match status" value="1"/>
</dbReference>
<dbReference type="InterPro" id="IPR012837">
    <property type="entry name" value="NrdG"/>
</dbReference>
<dbReference type="Gene3D" id="3.20.20.70">
    <property type="entry name" value="Aldolase class I"/>
    <property type="match status" value="1"/>
</dbReference>
<evidence type="ECO:0000313" key="13">
    <source>
        <dbReference type="EMBL" id="KXB40986.1"/>
    </source>
</evidence>
<evidence type="ECO:0000256" key="11">
    <source>
        <dbReference type="ARBA" id="ARBA00047365"/>
    </source>
</evidence>
<evidence type="ECO:0000256" key="1">
    <source>
        <dbReference type="ARBA" id="ARBA00001966"/>
    </source>
</evidence>
<keyword evidence="14" id="KW-1185">Reference proteome</keyword>
<proteinExistence type="inferred from homology"/>
<dbReference type="InterPro" id="IPR034457">
    <property type="entry name" value="Organic_radical-activating"/>
</dbReference>
<comment type="catalytic activity">
    <reaction evidence="11">
        <text>glycyl-[protein] + reduced [flavodoxin] + S-adenosyl-L-methionine = glycin-2-yl radical-[protein] + semiquinone [flavodoxin] + 5'-deoxyadenosine + L-methionine + H(+)</text>
        <dbReference type="Rhea" id="RHEA:61976"/>
        <dbReference type="Rhea" id="RHEA-COMP:10622"/>
        <dbReference type="Rhea" id="RHEA-COMP:14480"/>
        <dbReference type="Rhea" id="RHEA-COMP:15993"/>
        <dbReference type="Rhea" id="RHEA-COMP:15994"/>
        <dbReference type="ChEBI" id="CHEBI:15378"/>
        <dbReference type="ChEBI" id="CHEBI:17319"/>
        <dbReference type="ChEBI" id="CHEBI:29947"/>
        <dbReference type="ChEBI" id="CHEBI:32722"/>
        <dbReference type="ChEBI" id="CHEBI:57618"/>
        <dbReference type="ChEBI" id="CHEBI:57844"/>
        <dbReference type="ChEBI" id="CHEBI:59789"/>
        <dbReference type="ChEBI" id="CHEBI:140311"/>
    </reaction>
</comment>
<evidence type="ECO:0000256" key="9">
    <source>
        <dbReference type="ARBA" id="ARBA00023004"/>
    </source>
</evidence>
<comment type="cofactor">
    <cofactor evidence="1">
        <name>[4Fe-4S] cluster</name>
        <dbReference type="ChEBI" id="CHEBI:49883"/>
    </cofactor>
</comment>